<sequence length="278" mass="31534">MQRLILLLTFVACSRAWDLFGGPSWDGLAVTWGPNPFSSVYFDQLPRTESAAQSDGWTKVSDCSENSFFRGKQYMKNNDAAAVVLFDKNGYIAGIQVGVPVSMNWPTPSMKYKSNFNYDSANNLMVQTAYFVPPRDICSVGRSQSQYDSEGTGSNLYLQQGPNPVTDSVLVPRLEAEIGNTNWVKGNCFYTMGQHYWYELRDDMSLDDFYPAFLLYNSGELNGFGWAMDTNLVSPRFEHPKPNVFDKFMKRVPTVLQTVDQLSTLHIYMDDYPLLNHC</sequence>
<name>M4YR93_CERLA</name>
<organism evidence="2">
    <name type="scientific">Cerebratulus lacteus</name>
    <name type="common">Milky ribbon worm</name>
    <name type="synonym">Micrura lactea</name>
    <dbReference type="NCBI Taxonomy" id="6221"/>
    <lineage>
        <taxon>Eukaryota</taxon>
        <taxon>Metazoa</taxon>
        <taxon>Spiralia</taxon>
        <taxon>Lophotrochozoa</taxon>
        <taxon>Nemertea</taxon>
        <taxon>Pilidiophora</taxon>
        <taxon>Heteronemertea</taxon>
        <taxon>Lineidae</taxon>
        <taxon>Cerebratulus</taxon>
    </lineage>
</organism>
<feature type="signal peptide" evidence="1">
    <location>
        <begin position="1"/>
        <end position="16"/>
    </location>
</feature>
<dbReference type="AlphaFoldDB" id="M4YR93"/>
<keyword evidence="1" id="KW-0732">Signal</keyword>
<accession>M4YR93</accession>
<reference evidence="2" key="1">
    <citation type="submission" date="2012-12" db="EMBL/GenBank/DDBJ databases">
        <authorList>
            <person name="Youngblom J."/>
            <person name="Her S."/>
            <person name="Pisano R."/>
        </authorList>
    </citation>
    <scope>NUCLEOTIDE SEQUENCE</scope>
</reference>
<protein>
    <submittedName>
        <fullName evidence="2">Uncharacterized protein</fullName>
    </submittedName>
</protein>
<proteinExistence type="evidence at transcript level"/>
<evidence type="ECO:0000256" key="1">
    <source>
        <dbReference type="SAM" id="SignalP"/>
    </source>
</evidence>
<evidence type="ECO:0000313" key="2">
    <source>
        <dbReference type="EMBL" id="AGI41318.1"/>
    </source>
</evidence>
<feature type="chain" id="PRO_5004061362" evidence="1">
    <location>
        <begin position="17"/>
        <end position="278"/>
    </location>
</feature>
<dbReference type="EMBL" id="KC424762">
    <property type="protein sequence ID" value="AGI41318.1"/>
    <property type="molecule type" value="mRNA"/>
</dbReference>